<evidence type="ECO:0000256" key="1">
    <source>
        <dbReference type="SAM" id="Phobius"/>
    </source>
</evidence>
<reference evidence="5" key="1">
    <citation type="submission" date="2018-10" db="EMBL/GenBank/DDBJ databases">
        <title>FDA dAtabase for Regulatory Grade micrObial Sequences (FDA-ARGOS): Supporting development and validation of Infectious Disease Dx tests.</title>
        <authorList>
            <person name="Goldberg B."/>
            <person name="Campos J."/>
            <person name="Tallon L."/>
            <person name="Sadzewicz L."/>
            <person name="Zhao X."/>
            <person name="Vavikolanu K."/>
            <person name="Mehta A."/>
            <person name="Aluvathingal J."/>
            <person name="Nadendla S."/>
            <person name="Geyer C."/>
            <person name="Nandy P."/>
            <person name="Yan Y."/>
            <person name="Sichtig H."/>
        </authorList>
    </citation>
    <scope>NUCLEOTIDE SEQUENCE [LARGE SCALE GENOMIC DNA]</scope>
    <source>
        <strain evidence="5">FDAARGOS_526</strain>
    </source>
</reference>
<proteinExistence type="predicted"/>
<dbReference type="Proteomes" id="UP000282299">
    <property type="component" value="Unassembled WGS sequence"/>
</dbReference>
<feature type="domain" description="DUF8188" evidence="2">
    <location>
        <begin position="35"/>
        <end position="199"/>
    </location>
</feature>
<feature type="transmembrane region" description="Helical" evidence="1">
    <location>
        <begin position="6"/>
        <end position="27"/>
    </location>
</feature>
<organism evidence="4 5">
    <name type="scientific">Citrobacter koseri</name>
    <name type="common">Citrobacter diversus</name>
    <dbReference type="NCBI Taxonomy" id="545"/>
    <lineage>
        <taxon>Bacteria</taxon>
        <taxon>Pseudomonadati</taxon>
        <taxon>Pseudomonadota</taxon>
        <taxon>Gammaproteobacteria</taxon>
        <taxon>Enterobacterales</taxon>
        <taxon>Enterobacteriaceae</taxon>
        <taxon>Citrobacter</taxon>
    </lineage>
</organism>
<dbReference type="EMBL" id="RKIT01000002">
    <property type="protein sequence ID" value="RSC16712.1"/>
    <property type="molecule type" value="Genomic_DNA"/>
</dbReference>
<dbReference type="RefSeq" id="WP_058668102.1">
    <property type="nucleotide sequence ID" value="NZ_ABTEQQ020000003.1"/>
</dbReference>
<dbReference type="Pfam" id="PF26603">
    <property type="entry name" value="DUF8188"/>
    <property type="match status" value="1"/>
</dbReference>
<dbReference type="AlphaFoldDB" id="A0AAQ0V629"/>
<dbReference type="Proteomes" id="UP000807555">
    <property type="component" value="Unassembled WGS sequence"/>
</dbReference>
<keyword evidence="1" id="KW-1133">Transmembrane helix</keyword>
<evidence type="ECO:0000313" key="3">
    <source>
        <dbReference type="EMBL" id="MBJ9867600.1"/>
    </source>
</evidence>
<dbReference type="InterPro" id="IPR058501">
    <property type="entry name" value="DUF8188"/>
</dbReference>
<keyword evidence="1" id="KW-0472">Membrane</keyword>
<gene>
    <name evidence="4" type="ORF">EGS84_07005</name>
    <name evidence="3" type="ORF">I5687_06515</name>
</gene>
<reference evidence="4" key="2">
    <citation type="submission" date="2018-10" db="EMBL/GenBank/DDBJ databases">
        <title>FDA dAtabase for Regulatory Grade micrObial Sequences (FDA-ARGOS): Supporting development and validation of Infectious Disease Dx tests.</title>
        <authorList>
            <person name="Campos J."/>
            <person name="Goldberg B."/>
            <person name="Tallon L.J."/>
            <person name="Sadzewicz L."/>
            <person name="Zhao X."/>
            <person name="Vavikolanu K."/>
            <person name="Mehta A."/>
            <person name="Aluvathingal J."/>
            <person name="Nadendla S."/>
            <person name="Geyer C."/>
            <person name="Nandy P."/>
            <person name="Yan Y."/>
            <person name="Sichtig H."/>
        </authorList>
    </citation>
    <scope>NUCLEOTIDE SEQUENCE</scope>
    <source>
        <strain evidence="4">FDAARGOS_526</strain>
    </source>
</reference>
<evidence type="ECO:0000313" key="4">
    <source>
        <dbReference type="EMBL" id="RSC16712.1"/>
    </source>
</evidence>
<accession>A0AAQ0V629</accession>
<reference evidence="3" key="3">
    <citation type="submission" date="2020-11" db="EMBL/GenBank/DDBJ databases">
        <title>Enhanced detection system for hospital associated transmission using whole genome sequencing surveillance.</title>
        <authorList>
            <person name="Harrison L.H."/>
            <person name="Van Tyne D."/>
            <person name="Marsh J.W."/>
            <person name="Griffith M.P."/>
            <person name="Snyder D.J."/>
            <person name="Cooper V.S."/>
            <person name="Mustapha M."/>
        </authorList>
    </citation>
    <scope>NUCLEOTIDE SEQUENCE</scope>
    <source>
        <strain evidence="3">CB00014</strain>
    </source>
</reference>
<protein>
    <recommendedName>
        <fullName evidence="2">DUF8188 domain-containing protein</fullName>
    </recommendedName>
</protein>
<keyword evidence="1" id="KW-0812">Transmembrane</keyword>
<name>A0AAQ0V629_CITKO</name>
<evidence type="ECO:0000259" key="2">
    <source>
        <dbReference type="Pfam" id="PF26603"/>
    </source>
</evidence>
<dbReference type="EMBL" id="JADVNV010000002">
    <property type="protein sequence ID" value="MBJ9867600.1"/>
    <property type="molecule type" value="Genomic_DNA"/>
</dbReference>
<sequence>MGKSLGTLFGSLVIAPAIFFIINSLCFRGNQVTQEQVTQYINDSKTIEFLIPYAYDESDEKKVSFEVYRRGLRDLKTIHRFAFFSKEYNRYFVVMNFDGFDYSGAFNSDRNGLERNPVLHRGGYFMVHANNTQWHDINYGAKENPVPIFAFEVSPRSYKTSWVLEDKKKEFDVSDDINRIFVEQYLNYFISDENFKKLFQKQ</sequence>
<evidence type="ECO:0000313" key="5">
    <source>
        <dbReference type="Proteomes" id="UP000282299"/>
    </source>
</evidence>
<comment type="caution">
    <text evidence="4">The sequence shown here is derived from an EMBL/GenBank/DDBJ whole genome shotgun (WGS) entry which is preliminary data.</text>
</comment>